<keyword evidence="7" id="KW-1185">Reference proteome</keyword>
<comment type="similarity">
    <text evidence="1">Belongs to the peptidase S28 family.</text>
</comment>
<dbReference type="Gene3D" id="3.40.50.1820">
    <property type="entry name" value="alpha/beta hydrolase"/>
    <property type="match status" value="1"/>
</dbReference>
<dbReference type="GeneID" id="110981392"/>
<dbReference type="GO" id="GO:0070008">
    <property type="term" value="F:serine-type exopeptidase activity"/>
    <property type="evidence" value="ECO:0007669"/>
    <property type="project" value="InterPro"/>
</dbReference>
<evidence type="ECO:0000313" key="7">
    <source>
        <dbReference type="Proteomes" id="UP000694845"/>
    </source>
</evidence>
<proteinExistence type="inferred from homology"/>
<gene>
    <name evidence="8" type="primary">LOC110981392</name>
</gene>
<evidence type="ECO:0000256" key="4">
    <source>
        <dbReference type="ARBA" id="ARBA00022801"/>
    </source>
</evidence>
<evidence type="ECO:0000313" key="8">
    <source>
        <dbReference type="RefSeq" id="XP_022094625.1"/>
    </source>
</evidence>
<keyword evidence="4" id="KW-0378">Hydrolase</keyword>
<evidence type="ECO:0000256" key="3">
    <source>
        <dbReference type="ARBA" id="ARBA00022729"/>
    </source>
</evidence>
<reference evidence="8" key="1">
    <citation type="submission" date="2025-08" db="UniProtKB">
        <authorList>
            <consortium name="RefSeq"/>
        </authorList>
    </citation>
    <scope>IDENTIFICATION</scope>
</reference>
<dbReference type="InterPro" id="IPR029058">
    <property type="entry name" value="AB_hydrolase_fold"/>
</dbReference>
<evidence type="ECO:0000256" key="1">
    <source>
        <dbReference type="ARBA" id="ARBA00011079"/>
    </source>
</evidence>
<dbReference type="PANTHER" id="PTHR11010:SF107">
    <property type="entry name" value="DIPEPTIDYL PEPTIDASE 2"/>
    <property type="match status" value="1"/>
</dbReference>
<sequence length="252" mass="27909">MMYTMARVVLVSFALLALGLLRAVADYPYKTMYFDQIIDHFNFKTYGNQTFKQRYLVTEDYWAGGSHPVFFYTGNEADITIFLKNTGFLFDIAPRFGALVIFAEHRYYGESLPFGNHSYTADNVGLLAIEQVLADYATLIQGVKKQLHADNAPVIAFGGSYGAMLSAYLRFKYPNVVRGAISSGGPIYSAAGIGSQTYYFEDVTKVFDSVEASPKCVPTIKEGFSTIASLAQQGQPGLPPSFCHYFADLLEN</sequence>
<dbReference type="InterPro" id="IPR008758">
    <property type="entry name" value="Peptidase_S28"/>
</dbReference>
<evidence type="ECO:0000256" key="6">
    <source>
        <dbReference type="SAM" id="SignalP"/>
    </source>
</evidence>
<organism evidence="7 8">
    <name type="scientific">Acanthaster planci</name>
    <name type="common">Crown-of-thorns starfish</name>
    <dbReference type="NCBI Taxonomy" id="133434"/>
    <lineage>
        <taxon>Eukaryota</taxon>
        <taxon>Metazoa</taxon>
        <taxon>Echinodermata</taxon>
        <taxon>Eleutherozoa</taxon>
        <taxon>Asterozoa</taxon>
        <taxon>Asteroidea</taxon>
        <taxon>Valvatacea</taxon>
        <taxon>Valvatida</taxon>
        <taxon>Acanthasteridae</taxon>
        <taxon>Acanthaster</taxon>
    </lineage>
</organism>
<name>A0A8B7YQ94_ACAPL</name>
<dbReference type="PANTHER" id="PTHR11010">
    <property type="entry name" value="PROTEASE S28 PRO-X CARBOXYPEPTIDASE-RELATED"/>
    <property type="match status" value="1"/>
</dbReference>
<keyword evidence="2" id="KW-0645">Protease</keyword>
<dbReference type="OrthoDB" id="2130629at2759"/>
<evidence type="ECO:0000256" key="5">
    <source>
        <dbReference type="ARBA" id="ARBA00023180"/>
    </source>
</evidence>
<dbReference type="SUPFAM" id="SSF53474">
    <property type="entry name" value="alpha/beta-Hydrolases"/>
    <property type="match status" value="1"/>
</dbReference>
<keyword evidence="3 6" id="KW-0732">Signal</keyword>
<dbReference type="GO" id="GO:0006508">
    <property type="term" value="P:proteolysis"/>
    <property type="evidence" value="ECO:0007669"/>
    <property type="project" value="UniProtKB-KW"/>
</dbReference>
<dbReference type="RefSeq" id="XP_022094625.1">
    <property type="nucleotide sequence ID" value="XM_022238933.1"/>
</dbReference>
<dbReference type="Pfam" id="PF05577">
    <property type="entry name" value="Peptidase_S28"/>
    <property type="match status" value="1"/>
</dbReference>
<dbReference type="AlphaFoldDB" id="A0A8B7YQ94"/>
<feature type="chain" id="PRO_5034750159" evidence="6">
    <location>
        <begin position="26"/>
        <end position="252"/>
    </location>
</feature>
<feature type="signal peptide" evidence="6">
    <location>
        <begin position="1"/>
        <end position="25"/>
    </location>
</feature>
<evidence type="ECO:0000256" key="2">
    <source>
        <dbReference type="ARBA" id="ARBA00022670"/>
    </source>
</evidence>
<keyword evidence="5" id="KW-0325">Glycoprotein</keyword>
<accession>A0A8B7YQ94</accession>
<dbReference type="Proteomes" id="UP000694845">
    <property type="component" value="Unplaced"/>
</dbReference>
<dbReference type="OMA" id="MYTTMAM"/>
<dbReference type="GO" id="GO:0008239">
    <property type="term" value="F:dipeptidyl-peptidase activity"/>
    <property type="evidence" value="ECO:0007669"/>
    <property type="project" value="TreeGrafter"/>
</dbReference>
<protein>
    <submittedName>
        <fullName evidence="8">Dipeptidyl peptidase 2-like</fullName>
    </submittedName>
</protein>
<dbReference type="KEGG" id="aplc:110981392"/>